<keyword evidence="2" id="KW-1185">Reference proteome</keyword>
<accession>A0ABP0E514</accession>
<dbReference type="EMBL" id="CAWUON010000517">
    <property type="protein sequence ID" value="CAK7275679.1"/>
    <property type="molecule type" value="Genomic_DNA"/>
</dbReference>
<gene>
    <name evidence="1" type="ORF">SEPCBS119000_006804</name>
</gene>
<reference evidence="1 2" key="1">
    <citation type="submission" date="2024-01" db="EMBL/GenBank/DDBJ databases">
        <authorList>
            <person name="Allen C."/>
            <person name="Tagirdzhanova G."/>
        </authorList>
    </citation>
    <scope>NUCLEOTIDE SEQUENCE [LARGE SCALE GENOMIC DNA]</scope>
    <source>
        <strain evidence="1 2">CBS 119000</strain>
    </source>
</reference>
<organism evidence="1 2">
    <name type="scientific">Sporothrix epigloea</name>
    <dbReference type="NCBI Taxonomy" id="1892477"/>
    <lineage>
        <taxon>Eukaryota</taxon>
        <taxon>Fungi</taxon>
        <taxon>Dikarya</taxon>
        <taxon>Ascomycota</taxon>
        <taxon>Pezizomycotina</taxon>
        <taxon>Sordariomycetes</taxon>
        <taxon>Sordariomycetidae</taxon>
        <taxon>Ophiostomatales</taxon>
        <taxon>Ophiostomataceae</taxon>
        <taxon>Sporothrix</taxon>
    </lineage>
</organism>
<protein>
    <submittedName>
        <fullName evidence="1">Uncharacterized protein</fullName>
    </submittedName>
</protein>
<proteinExistence type="predicted"/>
<evidence type="ECO:0000313" key="2">
    <source>
        <dbReference type="Proteomes" id="UP001642502"/>
    </source>
</evidence>
<evidence type="ECO:0000313" key="1">
    <source>
        <dbReference type="EMBL" id="CAK7275679.1"/>
    </source>
</evidence>
<name>A0ABP0E514_9PEZI</name>
<comment type="caution">
    <text evidence="1">The sequence shown here is derived from an EMBL/GenBank/DDBJ whole genome shotgun (WGS) entry which is preliminary data.</text>
</comment>
<dbReference type="Proteomes" id="UP001642502">
    <property type="component" value="Unassembled WGS sequence"/>
</dbReference>
<sequence length="147" mass="16347">MSYPVIPPAPGTSTLLAFHDQLAKFAPEEFKLSALPVWLPLPQRLFITQYFNQGLGTEAVQPVLSEELSDQEVTIAVAAFQAGCFCREEVRRAATAPLPPVPEHVPGVYHREIKIIDPECFHGQRAEFQNWSVQLAALFAGAPYTYH</sequence>
<feature type="non-terminal residue" evidence="1">
    <location>
        <position position="147"/>
    </location>
</feature>